<dbReference type="RefSeq" id="XP_003288612.1">
    <property type="nucleotide sequence ID" value="XM_003288564.1"/>
</dbReference>
<organism evidence="3 4">
    <name type="scientific">Dictyostelium purpureum</name>
    <name type="common">Slime mold</name>
    <dbReference type="NCBI Taxonomy" id="5786"/>
    <lineage>
        <taxon>Eukaryota</taxon>
        <taxon>Amoebozoa</taxon>
        <taxon>Evosea</taxon>
        <taxon>Eumycetozoa</taxon>
        <taxon>Dictyostelia</taxon>
        <taxon>Dictyosteliales</taxon>
        <taxon>Dictyosteliaceae</taxon>
        <taxon>Dictyostelium</taxon>
    </lineage>
</organism>
<evidence type="ECO:0000313" key="3">
    <source>
        <dbReference type="EMBL" id="EGC34858.1"/>
    </source>
</evidence>
<evidence type="ECO:0000256" key="1">
    <source>
        <dbReference type="SAM" id="Coils"/>
    </source>
</evidence>
<evidence type="ECO:0000313" key="4">
    <source>
        <dbReference type="Proteomes" id="UP000001064"/>
    </source>
</evidence>
<feature type="region of interest" description="Disordered" evidence="2">
    <location>
        <begin position="1"/>
        <end position="23"/>
    </location>
</feature>
<name>F0ZMF6_DICPU</name>
<evidence type="ECO:0000256" key="2">
    <source>
        <dbReference type="SAM" id="MobiDB-lite"/>
    </source>
</evidence>
<gene>
    <name evidence="3" type="ORF">DICPUDRAFT_79389</name>
</gene>
<dbReference type="EMBL" id="GL871080">
    <property type="protein sequence ID" value="EGC34858.1"/>
    <property type="molecule type" value="Genomic_DNA"/>
</dbReference>
<feature type="compositionally biased region" description="Acidic residues" evidence="2">
    <location>
        <begin position="12"/>
        <end position="23"/>
    </location>
</feature>
<keyword evidence="4" id="KW-1185">Reference proteome</keyword>
<accession>F0ZMF6</accession>
<reference evidence="4" key="1">
    <citation type="journal article" date="2011" name="Genome Biol.">
        <title>Comparative genomics of the social amoebae Dictyostelium discoideum and Dictyostelium purpureum.</title>
        <authorList>
            <consortium name="US DOE Joint Genome Institute (JGI-PGF)"/>
            <person name="Sucgang R."/>
            <person name="Kuo A."/>
            <person name="Tian X."/>
            <person name="Salerno W."/>
            <person name="Parikh A."/>
            <person name="Feasley C.L."/>
            <person name="Dalin E."/>
            <person name="Tu H."/>
            <person name="Huang E."/>
            <person name="Barry K."/>
            <person name="Lindquist E."/>
            <person name="Shapiro H."/>
            <person name="Bruce D."/>
            <person name="Schmutz J."/>
            <person name="Salamov A."/>
            <person name="Fey P."/>
            <person name="Gaudet P."/>
            <person name="Anjard C."/>
            <person name="Babu M.M."/>
            <person name="Basu S."/>
            <person name="Bushmanova Y."/>
            <person name="van der Wel H."/>
            <person name="Katoh-Kurasawa M."/>
            <person name="Dinh C."/>
            <person name="Coutinho P.M."/>
            <person name="Saito T."/>
            <person name="Elias M."/>
            <person name="Schaap P."/>
            <person name="Kay R.R."/>
            <person name="Henrissat B."/>
            <person name="Eichinger L."/>
            <person name="Rivero F."/>
            <person name="Putnam N.H."/>
            <person name="West C.M."/>
            <person name="Loomis W.F."/>
            <person name="Chisholm R.L."/>
            <person name="Shaulsky G."/>
            <person name="Strassmann J.E."/>
            <person name="Queller D.C."/>
            <person name="Kuspa A."/>
            <person name="Grigoriev I.V."/>
        </authorList>
    </citation>
    <scope>NUCLEOTIDE SEQUENCE [LARGE SCALE GENOMIC DNA]</scope>
    <source>
        <strain evidence="4">QSDP1</strain>
    </source>
</reference>
<dbReference type="AlphaFoldDB" id="F0ZMF6"/>
<dbReference type="KEGG" id="dpp:DICPUDRAFT_79389"/>
<dbReference type="VEuPathDB" id="AmoebaDB:DICPUDRAFT_79389"/>
<feature type="coiled-coil region" evidence="1">
    <location>
        <begin position="83"/>
        <end position="117"/>
    </location>
</feature>
<keyword evidence="1" id="KW-0175">Coiled coil</keyword>
<sequence length="328" mass="39058">MEYQDFGNVLNDQDDINDSSDEENLYNTSRFDPNESFSFIENLMQTDLLEFLDSDNENDSETNFNKKIDNIIFNLYESTNQKCNNKKKEKKKKQISLEELKRKKSILKKRCQLLKQIEKRTDSILDLYLSYDLLDDKRTKKMKREHVNPKRIEKNLNRPNFSYKINKKPSIDNEKELKNKDWVQLTGLPQHILDWLYKKIEPQIKNQTNRLSPKSRIHLFLTFLKMGANSYTILSTTFGVSQSYISREVNELVYIFLSSLYIISLDQINKDEIYCIDFAHKRERDKEDYLRLDVGEPSLSSKVLVLKISIFLYLDYTFFRSCSQVNHN</sequence>
<dbReference type="Proteomes" id="UP000001064">
    <property type="component" value="Unassembled WGS sequence"/>
</dbReference>
<protein>
    <submittedName>
        <fullName evidence="3">Uncharacterized protein</fullName>
    </submittedName>
</protein>
<dbReference type="InParanoid" id="F0ZMF6"/>
<dbReference type="eggNOG" id="ENOG502RIMF">
    <property type="taxonomic scope" value="Eukaryota"/>
</dbReference>
<dbReference type="GeneID" id="10502018"/>
<proteinExistence type="predicted"/>